<dbReference type="PANTHER" id="PTHR24346">
    <property type="entry name" value="MAP/MICROTUBULE AFFINITY-REGULATING KINASE"/>
    <property type="match status" value="1"/>
</dbReference>
<dbReference type="GO" id="GO:0005938">
    <property type="term" value="C:cell cortex"/>
    <property type="evidence" value="ECO:0007669"/>
    <property type="project" value="UniProtKB-ARBA"/>
</dbReference>
<dbReference type="GO" id="GO:0005856">
    <property type="term" value="C:cytoskeleton"/>
    <property type="evidence" value="ECO:0007669"/>
    <property type="project" value="UniProtKB-ARBA"/>
</dbReference>
<protein>
    <recommendedName>
        <fullName evidence="1">non-specific serine/threonine protein kinase</fullName>
        <ecNumber evidence="1">2.7.11.1</ecNumber>
    </recommendedName>
</protein>
<keyword evidence="3 6" id="KW-0067">ATP-binding</keyword>
<keyword evidence="10" id="KW-0808">Transferase</keyword>
<comment type="similarity">
    <text evidence="7">Belongs to the protein kinase superfamily.</text>
</comment>
<feature type="region of interest" description="Disordered" evidence="8">
    <location>
        <begin position="55"/>
        <end position="91"/>
    </location>
</feature>
<evidence type="ECO:0000256" key="6">
    <source>
        <dbReference type="PROSITE-ProRule" id="PRU10141"/>
    </source>
</evidence>
<dbReference type="AlphaFoldDB" id="A0A6C1DVS5"/>
<feature type="compositionally biased region" description="Polar residues" evidence="8">
    <location>
        <begin position="55"/>
        <end position="68"/>
    </location>
</feature>
<dbReference type="GO" id="GO:0005935">
    <property type="term" value="C:cellular bud neck"/>
    <property type="evidence" value="ECO:0007669"/>
    <property type="project" value="UniProtKB-ARBA"/>
</dbReference>
<keyword evidence="11" id="KW-1185">Reference proteome</keyword>
<dbReference type="InterPro" id="IPR000719">
    <property type="entry name" value="Prot_kinase_dom"/>
</dbReference>
<organism evidence="10 11">
    <name type="scientific">Saccharomyces pastorianus</name>
    <name type="common">Lager yeast</name>
    <name type="synonym">Saccharomyces cerevisiae x Saccharomyces eubayanus</name>
    <dbReference type="NCBI Taxonomy" id="27292"/>
    <lineage>
        <taxon>Eukaryota</taxon>
        <taxon>Fungi</taxon>
        <taxon>Dikarya</taxon>
        <taxon>Ascomycota</taxon>
        <taxon>Saccharomycotina</taxon>
        <taxon>Saccharomycetes</taxon>
        <taxon>Saccharomycetales</taxon>
        <taxon>Saccharomycetaceae</taxon>
        <taxon>Saccharomyces</taxon>
    </lineage>
</organism>
<evidence type="ECO:0000256" key="1">
    <source>
        <dbReference type="ARBA" id="ARBA00012513"/>
    </source>
</evidence>
<dbReference type="InterPro" id="IPR008271">
    <property type="entry name" value="Ser/Thr_kinase_AS"/>
</dbReference>
<feature type="region of interest" description="Disordered" evidence="8">
    <location>
        <begin position="1"/>
        <end position="43"/>
    </location>
</feature>
<dbReference type="EMBL" id="CP048992">
    <property type="protein sequence ID" value="QID80720.1"/>
    <property type="molecule type" value="Genomic_DNA"/>
</dbReference>
<evidence type="ECO:0000256" key="4">
    <source>
        <dbReference type="ARBA" id="ARBA00047899"/>
    </source>
</evidence>
<comment type="catalytic activity">
    <reaction evidence="4">
        <text>L-threonyl-[protein] + ATP = O-phospho-L-threonyl-[protein] + ADP + H(+)</text>
        <dbReference type="Rhea" id="RHEA:46608"/>
        <dbReference type="Rhea" id="RHEA-COMP:11060"/>
        <dbReference type="Rhea" id="RHEA-COMP:11605"/>
        <dbReference type="ChEBI" id="CHEBI:15378"/>
        <dbReference type="ChEBI" id="CHEBI:30013"/>
        <dbReference type="ChEBI" id="CHEBI:30616"/>
        <dbReference type="ChEBI" id="CHEBI:61977"/>
        <dbReference type="ChEBI" id="CHEBI:456216"/>
        <dbReference type="EC" id="2.7.11.1"/>
    </reaction>
</comment>
<dbReference type="FunFam" id="1.10.510.10:FF:000571">
    <property type="entry name" value="Maternal embryonic leucine zipper kinase"/>
    <property type="match status" value="1"/>
</dbReference>
<dbReference type="InterPro" id="IPR011009">
    <property type="entry name" value="Kinase-like_dom_sf"/>
</dbReference>
<name>A0A6C1DVS5_SACPS</name>
<keyword evidence="7" id="KW-0723">Serine/threonine-protein kinase</keyword>
<proteinExistence type="inferred from homology"/>
<evidence type="ECO:0000256" key="3">
    <source>
        <dbReference type="ARBA" id="ARBA00022840"/>
    </source>
</evidence>
<evidence type="ECO:0000313" key="11">
    <source>
        <dbReference type="Proteomes" id="UP000501346"/>
    </source>
</evidence>
<dbReference type="Gene3D" id="1.10.510.10">
    <property type="entry name" value="Transferase(Phosphotransferase) domain 1"/>
    <property type="match status" value="1"/>
</dbReference>
<feature type="binding site" evidence="6">
    <location>
        <position position="115"/>
    </location>
    <ligand>
        <name>ATP</name>
        <dbReference type="ChEBI" id="CHEBI:30616"/>
    </ligand>
</feature>
<feature type="domain" description="Protein kinase" evidence="9">
    <location>
        <begin position="81"/>
        <end position="324"/>
    </location>
</feature>
<dbReference type="InterPro" id="IPR017441">
    <property type="entry name" value="Protein_kinase_ATP_BS"/>
</dbReference>
<evidence type="ECO:0000256" key="2">
    <source>
        <dbReference type="ARBA" id="ARBA00022741"/>
    </source>
</evidence>
<evidence type="ECO:0000256" key="7">
    <source>
        <dbReference type="RuleBase" id="RU000304"/>
    </source>
</evidence>
<sequence length="324" mass="35658">MTGHVSKTSHVPKGRPSSLAKKAAKRAMAKVNSNPKRASGHLERVVQSVNDATKRLSQPDSTVSVATKSSKRKSRDTVGPWKLGKTLGKGSSGRVRLAKNMETGQLAAIKIVPKKKAFVHCSNNGTVPNSYSSSMVTSNVSSPSIASREHSNHSQTNPYGIEREIVIMKLISHTNVMALFEVWENKSELYLVLEYVDGGELFDYLVSKGKLPEREAIHYFKQIVEGVSYCHSFNICHRDLKPENLLLDKKNRRIKIADFGMAALELPNKLLKTSCGSPHYASPEIVMGRPYHGGPSDVWSCGIVLFALLTGHLPFNDDNIKSCC</sequence>
<dbReference type="GO" id="GO:0004674">
    <property type="term" value="F:protein serine/threonine kinase activity"/>
    <property type="evidence" value="ECO:0007669"/>
    <property type="project" value="UniProtKB-KW"/>
</dbReference>
<gene>
    <name evidence="10" type="primary">HSL1_1</name>
    <name evidence="10" type="ORF">GRS66_003066</name>
</gene>
<dbReference type="Pfam" id="PF00069">
    <property type="entry name" value="Pkinase"/>
    <property type="match status" value="1"/>
</dbReference>
<reference evidence="10 11" key="1">
    <citation type="journal article" date="2019" name="BMC Genomics">
        <title>Chromosome level assembly and comparative genome analysis confirm lager-brewing yeasts originated from a single hybridization.</title>
        <authorList>
            <person name="Salazar A.N."/>
            <person name="Gorter de Vries A.R."/>
            <person name="van den Broek M."/>
            <person name="Brouwers N."/>
            <person name="de la Torre Cortes P."/>
            <person name="Kuijpers N.G.A."/>
            <person name="Daran J.G."/>
            <person name="Abeel T."/>
        </authorList>
    </citation>
    <scope>NUCLEOTIDE SEQUENCE [LARGE SCALE GENOMIC DNA]</scope>
    <source>
        <strain evidence="10 11">CBS 1483</strain>
    </source>
</reference>
<evidence type="ECO:0000256" key="8">
    <source>
        <dbReference type="SAM" id="MobiDB-lite"/>
    </source>
</evidence>
<dbReference type="EC" id="2.7.11.1" evidence="1"/>
<dbReference type="PANTHER" id="PTHR24346:SF110">
    <property type="entry name" value="NON-SPECIFIC SERINE_THREONINE PROTEIN KINASE"/>
    <property type="match status" value="1"/>
</dbReference>
<dbReference type="Proteomes" id="UP000501346">
    <property type="component" value="Chromosome ScXI"/>
</dbReference>
<dbReference type="GO" id="GO:0035556">
    <property type="term" value="P:intracellular signal transduction"/>
    <property type="evidence" value="ECO:0007669"/>
    <property type="project" value="TreeGrafter"/>
</dbReference>
<feature type="compositionally biased region" description="Low complexity" evidence="8">
    <location>
        <begin position="82"/>
        <end position="91"/>
    </location>
</feature>
<dbReference type="PROSITE" id="PS00108">
    <property type="entry name" value="PROTEIN_KINASE_ST"/>
    <property type="match status" value="1"/>
</dbReference>
<evidence type="ECO:0000259" key="9">
    <source>
        <dbReference type="PROSITE" id="PS50011"/>
    </source>
</evidence>
<accession>A0A6C1DVS5</accession>
<dbReference type="SMART" id="SM00220">
    <property type="entry name" value="S_TKc"/>
    <property type="match status" value="1"/>
</dbReference>
<comment type="catalytic activity">
    <reaction evidence="5">
        <text>L-seryl-[protein] + ATP = O-phospho-L-seryl-[protein] + ADP + H(+)</text>
        <dbReference type="Rhea" id="RHEA:17989"/>
        <dbReference type="Rhea" id="RHEA-COMP:9863"/>
        <dbReference type="Rhea" id="RHEA-COMP:11604"/>
        <dbReference type="ChEBI" id="CHEBI:15378"/>
        <dbReference type="ChEBI" id="CHEBI:29999"/>
        <dbReference type="ChEBI" id="CHEBI:30616"/>
        <dbReference type="ChEBI" id="CHEBI:83421"/>
        <dbReference type="ChEBI" id="CHEBI:456216"/>
        <dbReference type="EC" id="2.7.11.1"/>
    </reaction>
</comment>
<dbReference type="SUPFAM" id="SSF56112">
    <property type="entry name" value="Protein kinase-like (PK-like)"/>
    <property type="match status" value="1"/>
</dbReference>
<dbReference type="PROSITE" id="PS50011">
    <property type="entry name" value="PROTEIN_KINASE_DOM"/>
    <property type="match status" value="1"/>
</dbReference>
<evidence type="ECO:0000313" key="10">
    <source>
        <dbReference type="EMBL" id="QID80720.1"/>
    </source>
</evidence>
<dbReference type="OrthoDB" id="504170at2759"/>
<dbReference type="PROSITE" id="PS00107">
    <property type="entry name" value="PROTEIN_KINASE_ATP"/>
    <property type="match status" value="1"/>
</dbReference>
<dbReference type="GO" id="GO:0005524">
    <property type="term" value="F:ATP binding"/>
    <property type="evidence" value="ECO:0007669"/>
    <property type="project" value="UniProtKB-UniRule"/>
</dbReference>
<keyword evidence="10" id="KW-0418">Kinase</keyword>
<evidence type="ECO:0000256" key="5">
    <source>
        <dbReference type="ARBA" id="ARBA00048679"/>
    </source>
</evidence>
<keyword evidence="2 6" id="KW-0547">Nucleotide-binding</keyword>